<sequence>MKPLFGGYVTLDRHEYIMVCDTWDEALKELHWIAAQCKPCEGMTIVVGRAVPYPGHINVDEVIQNDIKRCEDELDQGDEVYYLHDNMVTPSQKAELQDYLTDVYRAWINRYNLNDAAYQLTNITMYRYSEILQEWQEV</sequence>
<protein>
    <submittedName>
        <fullName evidence="1">Uncharacterized protein</fullName>
    </submittedName>
</protein>
<reference evidence="1" key="1">
    <citation type="journal article" date="2021" name="Proc. Natl. Acad. Sci. U.S.A.">
        <title>A Catalog of Tens of Thousands of Viruses from Human Metagenomes Reveals Hidden Associations with Chronic Diseases.</title>
        <authorList>
            <person name="Tisza M.J."/>
            <person name="Buck C.B."/>
        </authorList>
    </citation>
    <scope>NUCLEOTIDE SEQUENCE</scope>
    <source>
        <strain evidence="1">Ct7bD4</strain>
    </source>
</reference>
<accession>A0A8S5NIB6</accession>
<name>A0A8S5NIB6_9CAUD</name>
<organism evidence="1">
    <name type="scientific">Myoviridae sp. ct7bD4</name>
    <dbReference type="NCBI Taxonomy" id="2826618"/>
    <lineage>
        <taxon>Viruses</taxon>
        <taxon>Duplodnaviria</taxon>
        <taxon>Heunggongvirae</taxon>
        <taxon>Uroviricota</taxon>
        <taxon>Caudoviricetes</taxon>
    </lineage>
</organism>
<proteinExistence type="predicted"/>
<dbReference type="EMBL" id="BK015172">
    <property type="protein sequence ID" value="DAD94050.1"/>
    <property type="molecule type" value="Genomic_DNA"/>
</dbReference>
<evidence type="ECO:0000313" key="1">
    <source>
        <dbReference type="EMBL" id="DAD94050.1"/>
    </source>
</evidence>